<feature type="signal peptide" evidence="1">
    <location>
        <begin position="1"/>
        <end position="19"/>
    </location>
</feature>
<evidence type="ECO:0000256" key="1">
    <source>
        <dbReference type="SAM" id="SignalP"/>
    </source>
</evidence>
<proteinExistence type="predicted"/>
<reference evidence="3" key="1">
    <citation type="submission" date="2025-08" db="UniProtKB">
        <authorList>
            <consortium name="RefSeq"/>
        </authorList>
    </citation>
    <scope>IDENTIFICATION</scope>
</reference>
<evidence type="ECO:0000313" key="3">
    <source>
        <dbReference type="RefSeq" id="WP_156924355.1"/>
    </source>
</evidence>
<protein>
    <recommendedName>
        <fullName evidence="4">Lipoprotein</fullName>
    </recommendedName>
</protein>
<sequence>MNARALMVAMFTISLFGCASTGQNASDAKDYSKAEKKISMAIGEDVGSFKITERVDGDSAPVGFSQGIYTVVTRNGTRYKCSVLEASSVMNVLSFGGAGSADATCTNFSRSSKAPEPASAPNCNDLLRAARKC</sequence>
<dbReference type="AlphaFoldDB" id="A0A8B6XAS8"/>
<organism evidence="2 3">
    <name type="scientific">Derxia gummosa DSM 723</name>
    <dbReference type="NCBI Taxonomy" id="1121388"/>
    <lineage>
        <taxon>Bacteria</taxon>
        <taxon>Pseudomonadati</taxon>
        <taxon>Pseudomonadota</taxon>
        <taxon>Betaproteobacteria</taxon>
        <taxon>Burkholderiales</taxon>
        <taxon>Alcaligenaceae</taxon>
        <taxon>Derxia</taxon>
    </lineage>
</organism>
<evidence type="ECO:0000313" key="2">
    <source>
        <dbReference type="Proteomes" id="UP000675920"/>
    </source>
</evidence>
<dbReference type="OrthoDB" id="8811393at2"/>
<feature type="chain" id="PRO_5034418704" description="Lipoprotein" evidence="1">
    <location>
        <begin position="20"/>
        <end position="133"/>
    </location>
</feature>
<evidence type="ECO:0008006" key="4">
    <source>
        <dbReference type="Google" id="ProtNLM"/>
    </source>
</evidence>
<dbReference type="Proteomes" id="UP000675920">
    <property type="component" value="Unplaced"/>
</dbReference>
<dbReference type="PROSITE" id="PS51257">
    <property type="entry name" value="PROKAR_LIPOPROTEIN"/>
    <property type="match status" value="1"/>
</dbReference>
<keyword evidence="2" id="KW-1185">Reference proteome</keyword>
<dbReference type="RefSeq" id="WP_156924355.1">
    <property type="nucleotide sequence ID" value="NZ_AXWS01000008.1"/>
</dbReference>
<name>A0A8B6XAS8_9BURK</name>
<accession>A0A8B6XAS8</accession>
<keyword evidence="1" id="KW-0732">Signal</keyword>